<dbReference type="Proteomes" id="UP000485058">
    <property type="component" value="Unassembled WGS sequence"/>
</dbReference>
<gene>
    <name evidence="1" type="ORF">HaLaN_30631</name>
</gene>
<protein>
    <submittedName>
        <fullName evidence="1">Uncharacterized protein</fullName>
    </submittedName>
</protein>
<evidence type="ECO:0000313" key="2">
    <source>
        <dbReference type="Proteomes" id="UP000485058"/>
    </source>
</evidence>
<evidence type="ECO:0000313" key="1">
    <source>
        <dbReference type="EMBL" id="GFH31564.1"/>
    </source>
</evidence>
<name>A0A6A0AHR8_HAELA</name>
<sequence length="88" mass="9795">CDMVGERGRWAFAHTCFRGSTPRGNVLNPGRVTLWERRNLRMAGTNGRRILHLLVGATAHLAASQNKAVRIEAELAILERLYGQQNAV</sequence>
<feature type="non-terminal residue" evidence="1">
    <location>
        <position position="88"/>
    </location>
</feature>
<accession>A0A6A0AHR8</accession>
<reference evidence="1 2" key="1">
    <citation type="submission" date="2020-02" db="EMBL/GenBank/DDBJ databases">
        <title>Draft genome sequence of Haematococcus lacustris strain NIES-144.</title>
        <authorList>
            <person name="Morimoto D."/>
            <person name="Nakagawa S."/>
            <person name="Yoshida T."/>
            <person name="Sawayama S."/>
        </authorList>
    </citation>
    <scope>NUCLEOTIDE SEQUENCE [LARGE SCALE GENOMIC DNA]</scope>
    <source>
        <strain evidence="1 2">NIES-144</strain>
    </source>
</reference>
<keyword evidence="2" id="KW-1185">Reference proteome</keyword>
<dbReference type="EMBL" id="BLLF01005728">
    <property type="protein sequence ID" value="GFH31564.1"/>
    <property type="molecule type" value="Genomic_DNA"/>
</dbReference>
<dbReference type="AlphaFoldDB" id="A0A6A0AHR8"/>
<feature type="non-terminal residue" evidence="1">
    <location>
        <position position="1"/>
    </location>
</feature>
<proteinExistence type="predicted"/>
<comment type="caution">
    <text evidence="1">The sequence shown here is derived from an EMBL/GenBank/DDBJ whole genome shotgun (WGS) entry which is preliminary data.</text>
</comment>
<organism evidence="1 2">
    <name type="scientific">Haematococcus lacustris</name>
    <name type="common">Green alga</name>
    <name type="synonym">Haematococcus pluvialis</name>
    <dbReference type="NCBI Taxonomy" id="44745"/>
    <lineage>
        <taxon>Eukaryota</taxon>
        <taxon>Viridiplantae</taxon>
        <taxon>Chlorophyta</taxon>
        <taxon>core chlorophytes</taxon>
        <taxon>Chlorophyceae</taxon>
        <taxon>CS clade</taxon>
        <taxon>Chlamydomonadales</taxon>
        <taxon>Haematococcaceae</taxon>
        <taxon>Haematococcus</taxon>
    </lineage>
</organism>